<feature type="region of interest" description="Disordered" evidence="1">
    <location>
        <begin position="103"/>
        <end position="122"/>
    </location>
</feature>
<organism evidence="2 3">
    <name type="scientific">Arachis hypogaea</name>
    <name type="common">Peanut</name>
    <dbReference type="NCBI Taxonomy" id="3818"/>
    <lineage>
        <taxon>Eukaryota</taxon>
        <taxon>Viridiplantae</taxon>
        <taxon>Streptophyta</taxon>
        <taxon>Embryophyta</taxon>
        <taxon>Tracheophyta</taxon>
        <taxon>Spermatophyta</taxon>
        <taxon>Magnoliopsida</taxon>
        <taxon>eudicotyledons</taxon>
        <taxon>Gunneridae</taxon>
        <taxon>Pentapetalae</taxon>
        <taxon>rosids</taxon>
        <taxon>fabids</taxon>
        <taxon>Fabales</taxon>
        <taxon>Fabaceae</taxon>
        <taxon>Papilionoideae</taxon>
        <taxon>50 kb inversion clade</taxon>
        <taxon>dalbergioids sensu lato</taxon>
        <taxon>Dalbergieae</taxon>
        <taxon>Pterocarpus clade</taxon>
        <taxon>Arachis</taxon>
    </lineage>
</organism>
<sequence>MISQQRDYESRSLLTQLQAENMRAFKEFKTLQDARYGVQADYNINGQIKLSYIADHLHNMEPEFPTYDEYFKGRSEREVDKVLLLEDRVKETMKKAGFWQNLTGKSKGETSKQASEKKKKDK</sequence>
<proteinExistence type="predicted"/>
<evidence type="ECO:0000313" key="2">
    <source>
        <dbReference type="EMBL" id="RYQ84249.1"/>
    </source>
</evidence>
<dbReference type="AlphaFoldDB" id="A0A444X3L3"/>
<evidence type="ECO:0000256" key="1">
    <source>
        <dbReference type="SAM" id="MobiDB-lite"/>
    </source>
</evidence>
<name>A0A444X3L3_ARAHY</name>
<protein>
    <submittedName>
        <fullName evidence="2">Uncharacterized protein</fullName>
    </submittedName>
</protein>
<reference evidence="2 3" key="1">
    <citation type="submission" date="2019-01" db="EMBL/GenBank/DDBJ databases">
        <title>Sequencing of cultivated peanut Arachis hypogaea provides insights into genome evolution and oil improvement.</title>
        <authorList>
            <person name="Chen X."/>
        </authorList>
    </citation>
    <scope>NUCLEOTIDE SEQUENCE [LARGE SCALE GENOMIC DNA]</scope>
    <source>
        <strain evidence="3">cv. Fuhuasheng</strain>
        <tissue evidence="2">Leaves</tissue>
    </source>
</reference>
<comment type="caution">
    <text evidence="2">The sequence shown here is derived from an EMBL/GenBank/DDBJ whole genome shotgun (WGS) entry which is preliminary data.</text>
</comment>
<gene>
    <name evidence="2" type="ORF">Ahy_B10g103352</name>
</gene>
<accession>A0A444X3L3</accession>
<feature type="compositionally biased region" description="Basic and acidic residues" evidence="1">
    <location>
        <begin position="106"/>
        <end position="122"/>
    </location>
</feature>
<dbReference type="Proteomes" id="UP000289738">
    <property type="component" value="Chromosome B10"/>
</dbReference>
<dbReference type="EMBL" id="SDMP01000020">
    <property type="protein sequence ID" value="RYQ84249.1"/>
    <property type="molecule type" value="Genomic_DNA"/>
</dbReference>
<keyword evidence="3" id="KW-1185">Reference proteome</keyword>
<evidence type="ECO:0000313" key="3">
    <source>
        <dbReference type="Proteomes" id="UP000289738"/>
    </source>
</evidence>